<evidence type="ECO:0000256" key="8">
    <source>
        <dbReference type="ARBA" id="ARBA00038886"/>
    </source>
</evidence>
<dbReference type="Proteomes" id="UP001142055">
    <property type="component" value="Chromosome 1"/>
</dbReference>
<dbReference type="GO" id="GO:0019752">
    <property type="term" value="P:carboxylic acid metabolic process"/>
    <property type="evidence" value="ECO:0007669"/>
    <property type="project" value="InterPro"/>
</dbReference>
<dbReference type="FunFam" id="3.40.640.10:FF:000025">
    <property type="entry name" value="Histidine decarboxylase"/>
    <property type="match status" value="1"/>
</dbReference>
<dbReference type="CDD" id="cd06450">
    <property type="entry name" value="DOPA_deC_like"/>
    <property type="match status" value="1"/>
</dbReference>
<keyword evidence="4" id="KW-0127">Catecholamine biosynthesis</keyword>
<evidence type="ECO:0000256" key="7">
    <source>
        <dbReference type="ARBA" id="ARBA00023239"/>
    </source>
</evidence>
<dbReference type="Gene3D" id="1.20.1340.10">
    <property type="entry name" value="dopa decarboxylase, N-terminal domain"/>
    <property type="match status" value="1"/>
</dbReference>
<dbReference type="OMA" id="ETGVHEK"/>
<accession>A0A9Q0MF81</accession>
<keyword evidence="14" id="KW-1185">Reference proteome</keyword>
<evidence type="ECO:0000256" key="1">
    <source>
        <dbReference type="ARBA" id="ARBA00001933"/>
    </source>
</evidence>
<keyword evidence="5" id="KW-0210">Decarboxylase</keyword>
<name>A0A9Q0MF81_BLOTA</name>
<evidence type="ECO:0000256" key="2">
    <source>
        <dbReference type="ARBA" id="ARBA00009533"/>
    </source>
</evidence>
<dbReference type="InterPro" id="IPR021115">
    <property type="entry name" value="Pyridoxal-P_BS"/>
</dbReference>
<dbReference type="GO" id="GO:0030170">
    <property type="term" value="F:pyridoxal phosphate binding"/>
    <property type="evidence" value="ECO:0007669"/>
    <property type="project" value="InterPro"/>
</dbReference>
<organism evidence="13 14">
    <name type="scientific">Blomia tropicalis</name>
    <name type="common">Mite</name>
    <dbReference type="NCBI Taxonomy" id="40697"/>
    <lineage>
        <taxon>Eukaryota</taxon>
        <taxon>Metazoa</taxon>
        <taxon>Ecdysozoa</taxon>
        <taxon>Arthropoda</taxon>
        <taxon>Chelicerata</taxon>
        <taxon>Arachnida</taxon>
        <taxon>Acari</taxon>
        <taxon>Acariformes</taxon>
        <taxon>Sarcoptiformes</taxon>
        <taxon>Astigmata</taxon>
        <taxon>Glycyphagoidea</taxon>
        <taxon>Echimyopodidae</taxon>
        <taxon>Blomia</taxon>
    </lineage>
</organism>
<dbReference type="PROSITE" id="PS00392">
    <property type="entry name" value="DDC_GAD_HDC_YDC"/>
    <property type="match status" value="1"/>
</dbReference>
<evidence type="ECO:0000256" key="4">
    <source>
        <dbReference type="ARBA" id="ARBA00022584"/>
    </source>
</evidence>
<dbReference type="GO" id="GO:0006520">
    <property type="term" value="P:amino acid metabolic process"/>
    <property type="evidence" value="ECO:0007669"/>
    <property type="project" value="InterPro"/>
</dbReference>
<dbReference type="InterPro" id="IPR015424">
    <property type="entry name" value="PyrdxlP-dep_Trfase"/>
</dbReference>
<dbReference type="Gene3D" id="3.90.1150.10">
    <property type="entry name" value="Aspartate Aminotransferase, domain 1"/>
    <property type="match status" value="1"/>
</dbReference>
<comment type="similarity">
    <text evidence="2 12">Belongs to the group II decarboxylase family.</text>
</comment>
<dbReference type="SUPFAM" id="SSF53383">
    <property type="entry name" value="PLP-dependent transferases"/>
    <property type="match status" value="1"/>
</dbReference>
<dbReference type="InterPro" id="IPR015421">
    <property type="entry name" value="PyrdxlP-dep_Trfase_major"/>
</dbReference>
<dbReference type="EC" id="4.1.1.28" evidence="8"/>
<dbReference type="InterPro" id="IPR002129">
    <property type="entry name" value="PyrdxlP-dep_de-COase"/>
</dbReference>
<dbReference type="GO" id="GO:0004058">
    <property type="term" value="F:aromatic-L-amino-acid decarboxylase activity"/>
    <property type="evidence" value="ECO:0007669"/>
    <property type="project" value="UniProtKB-EC"/>
</dbReference>
<evidence type="ECO:0000256" key="10">
    <source>
        <dbReference type="ARBA" id="ARBA00041275"/>
    </source>
</evidence>
<proteinExistence type="inferred from homology"/>
<keyword evidence="7 12" id="KW-0456">Lyase</keyword>
<evidence type="ECO:0000256" key="11">
    <source>
        <dbReference type="PIRSR" id="PIRSR602129-50"/>
    </source>
</evidence>
<feature type="modified residue" description="N6-(pyridoxal phosphate)lysine" evidence="11">
    <location>
        <position position="305"/>
    </location>
</feature>
<sequence length="486" mass="55291">MDADQFRIAGKHLIDYIADYIESLRTRPVLPDVKPGYINDVVPSEAPEDGEPWIDMFNDIEEVVMKGMTHWHSPNFHAYFPTANSYPAICGDMLSGALSCIGFTWNAAPSCTELEMKMMDWFAQMLGLPDHFCFGSGKGGGGVIQSTASESTLIAMLCSRCEVLQDRGVDHKVEDEAKYDILSRLVAYTSCQSHSSVEKASLLSATRLRMIASNEQMGMDVNALRSQILVDRNHGLIPFIVIATLGTTNTCAFDDLQSIGILCKEEGIWLHVDAAYAGSAFVCPEYRHYMNGIEHVDSFSVNPHKWLLVNFDCNAFWVRDKHLIEDAFNVNPVYLKHENEGKIPDYRHWQIPLGRRFRSLKMWFVFRSYGVKGLQDHIRKQIKLAHLFGELLESDTRFEIVDEIRMGLVCFRLKGNNELNENLIKRINRSRNIFLTPTKVNDRFIIRFAVCARTCNEEDIRFAWSVVQKYANIVLTEMNGNDCTAT</sequence>
<comment type="caution">
    <text evidence="13">The sequence shown here is derived from an EMBL/GenBank/DDBJ whole genome shotgun (WGS) entry which is preliminary data.</text>
</comment>
<keyword evidence="6 11" id="KW-0663">Pyridoxal phosphate</keyword>
<evidence type="ECO:0000256" key="6">
    <source>
        <dbReference type="ARBA" id="ARBA00022898"/>
    </source>
</evidence>
<evidence type="ECO:0000256" key="12">
    <source>
        <dbReference type="RuleBase" id="RU000382"/>
    </source>
</evidence>
<dbReference type="EMBL" id="JAPWDV010000001">
    <property type="protein sequence ID" value="KAJ6223277.1"/>
    <property type="molecule type" value="Genomic_DNA"/>
</dbReference>
<evidence type="ECO:0000256" key="9">
    <source>
        <dbReference type="ARBA" id="ARBA00040968"/>
    </source>
</evidence>
<protein>
    <recommendedName>
        <fullName evidence="9">Aromatic-L-amino-acid decarboxylase</fullName>
        <ecNumber evidence="8">4.1.1.28</ecNumber>
    </recommendedName>
    <alternativeName>
        <fullName evidence="10">DOPA decarboxylase</fullName>
    </alternativeName>
</protein>
<dbReference type="PANTHER" id="PTHR11999:SF167">
    <property type="entry name" value="AROMATIC-L-AMINO-ACID DECARBOXYLASE"/>
    <property type="match status" value="1"/>
</dbReference>
<comment type="cofactor">
    <cofactor evidence="1 11 12">
        <name>pyridoxal 5'-phosphate</name>
        <dbReference type="ChEBI" id="CHEBI:597326"/>
    </cofactor>
</comment>
<dbReference type="AlphaFoldDB" id="A0A9Q0MF81"/>
<evidence type="ECO:0000313" key="13">
    <source>
        <dbReference type="EMBL" id="KAJ6223277.1"/>
    </source>
</evidence>
<dbReference type="GO" id="GO:0042423">
    <property type="term" value="P:catecholamine biosynthetic process"/>
    <property type="evidence" value="ECO:0007669"/>
    <property type="project" value="UniProtKB-KW"/>
</dbReference>
<gene>
    <name evidence="13" type="ORF">RDWZM_001822</name>
</gene>
<dbReference type="PRINTS" id="PR00800">
    <property type="entry name" value="YHDCRBOXLASE"/>
</dbReference>
<evidence type="ECO:0000256" key="5">
    <source>
        <dbReference type="ARBA" id="ARBA00022793"/>
    </source>
</evidence>
<evidence type="ECO:0000313" key="14">
    <source>
        <dbReference type="Proteomes" id="UP001142055"/>
    </source>
</evidence>
<dbReference type="FunFam" id="1.20.1340.10:FF:000001">
    <property type="entry name" value="Histidine decarboxylase"/>
    <property type="match status" value="1"/>
</dbReference>
<dbReference type="InterPro" id="IPR010977">
    <property type="entry name" value="Aromatic_deC"/>
</dbReference>
<comment type="subunit">
    <text evidence="3">Homodimer.</text>
</comment>
<dbReference type="GO" id="GO:0042427">
    <property type="term" value="P:serotonin biosynthetic process"/>
    <property type="evidence" value="ECO:0007669"/>
    <property type="project" value="TreeGrafter"/>
</dbReference>
<reference evidence="13" key="1">
    <citation type="submission" date="2022-12" db="EMBL/GenBank/DDBJ databases">
        <title>Genome assemblies of Blomia tropicalis.</title>
        <authorList>
            <person name="Cui Y."/>
        </authorList>
    </citation>
    <scope>NUCLEOTIDE SEQUENCE</scope>
    <source>
        <tissue evidence="13">Adult mites</tissue>
    </source>
</reference>
<dbReference type="Gene3D" id="3.40.640.10">
    <property type="entry name" value="Type I PLP-dependent aspartate aminotransferase-like (Major domain)"/>
    <property type="match status" value="1"/>
</dbReference>
<dbReference type="GO" id="GO:0005737">
    <property type="term" value="C:cytoplasm"/>
    <property type="evidence" value="ECO:0007669"/>
    <property type="project" value="TreeGrafter"/>
</dbReference>
<dbReference type="PANTHER" id="PTHR11999">
    <property type="entry name" value="GROUP II PYRIDOXAL-5-PHOSPHATE DECARBOXYLASE"/>
    <property type="match status" value="1"/>
</dbReference>
<dbReference type="Pfam" id="PF00282">
    <property type="entry name" value="Pyridoxal_deC"/>
    <property type="match status" value="1"/>
</dbReference>
<dbReference type="InterPro" id="IPR015422">
    <property type="entry name" value="PyrdxlP-dep_Trfase_small"/>
</dbReference>
<evidence type="ECO:0000256" key="3">
    <source>
        <dbReference type="ARBA" id="ARBA00011738"/>
    </source>
</evidence>